<proteinExistence type="predicted"/>
<dbReference type="OrthoDB" id="2242809at2"/>
<dbReference type="Proteomes" id="UP000439550">
    <property type="component" value="Unassembled WGS sequence"/>
</dbReference>
<keyword evidence="3" id="KW-1185">Reference proteome</keyword>
<dbReference type="AlphaFoldDB" id="A0A7X1ZAC4"/>
<reference evidence="2 3" key="1">
    <citation type="submission" date="2019-10" db="EMBL/GenBank/DDBJ databases">
        <authorList>
            <person name="Dong K."/>
        </authorList>
    </citation>
    <scope>NUCLEOTIDE SEQUENCE [LARGE SCALE GENOMIC DNA]</scope>
    <source>
        <strain evidence="2 3">DSM 28960</strain>
    </source>
</reference>
<protein>
    <submittedName>
        <fullName evidence="2">Uncharacterized protein</fullName>
    </submittedName>
</protein>
<evidence type="ECO:0000256" key="1">
    <source>
        <dbReference type="SAM" id="Coils"/>
    </source>
</evidence>
<dbReference type="RefSeq" id="WP_153496851.1">
    <property type="nucleotide sequence ID" value="NZ_CAXYUY010000033.1"/>
</dbReference>
<accession>A0A7X1ZAC4</accession>
<sequence length="149" mass="17707">MNKQNFDEKLKELRKLYDENHPITPAEGDVFTPLSLVEKEQYVLHEIQECLSELTHLVSTLELAIDQSESKERISDLKDKISNLERRKSILEQKLEFIRSGETDDQRKEKLKRQLLELELKRCKLKFADKDHVKVDQKINQKLDSYKKL</sequence>
<organism evidence="2 3">
    <name type="scientific">Lactococcus hircilactis</name>
    <dbReference type="NCBI Taxonomy" id="1494462"/>
    <lineage>
        <taxon>Bacteria</taxon>
        <taxon>Bacillati</taxon>
        <taxon>Bacillota</taxon>
        <taxon>Bacilli</taxon>
        <taxon>Lactobacillales</taxon>
        <taxon>Streptococcaceae</taxon>
        <taxon>Lactococcus</taxon>
    </lineage>
</organism>
<feature type="coiled-coil region" evidence="1">
    <location>
        <begin position="67"/>
        <end position="101"/>
    </location>
</feature>
<comment type="caution">
    <text evidence="2">The sequence shown here is derived from an EMBL/GenBank/DDBJ whole genome shotgun (WGS) entry which is preliminary data.</text>
</comment>
<dbReference type="EMBL" id="WITJ01000013">
    <property type="protein sequence ID" value="MQW40189.1"/>
    <property type="molecule type" value="Genomic_DNA"/>
</dbReference>
<evidence type="ECO:0000313" key="2">
    <source>
        <dbReference type="EMBL" id="MQW40189.1"/>
    </source>
</evidence>
<evidence type="ECO:0000313" key="3">
    <source>
        <dbReference type="Proteomes" id="UP000439550"/>
    </source>
</evidence>
<gene>
    <name evidence="2" type="ORF">GHI93_09645</name>
</gene>
<name>A0A7X1ZAC4_9LACT</name>
<keyword evidence="1" id="KW-0175">Coiled coil</keyword>